<gene>
    <name evidence="1" type="ORF">ENP09_07100</name>
</gene>
<dbReference type="SUPFAM" id="SSF46626">
    <property type="entry name" value="Cytochrome c"/>
    <property type="match status" value="1"/>
</dbReference>
<dbReference type="InterPro" id="IPR036909">
    <property type="entry name" value="Cyt_c-like_dom_sf"/>
</dbReference>
<comment type="caution">
    <text evidence="1">The sequence shown here is derived from an EMBL/GenBank/DDBJ whole genome shotgun (WGS) entry which is preliminary data.</text>
</comment>
<sequence length="134" mass="14718">MKKRWLIPVGLGLLGFVLAEVPGVVAGNYAQEPLGLILQPAPAKPGEGTVYRVGAYPLYTPELADGEGKELVVSYCAICHSVTYITMQPPLADWRPTMNKMLKTYGGEKFIPPDVAEKILAYLQAHYTPETRKE</sequence>
<dbReference type="Gene3D" id="1.10.760.10">
    <property type="entry name" value="Cytochrome c-like domain"/>
    <property type="match status" value="1"/>
</dbReference>
<accession>A0A831UHJ0</accession>
<evidence type="ECO:0000313" key="1">
    <source>
        <dbReference type="EMBL" id="HEO42613.1"/>
    </source>
</evidence>
<organism evidence="1">
    <name type="scientific">Thermus islandicus</name>
    <dbReference type="NCBI Taxonomy" id="540988"/>
    <lineage>
        <taxon>Bacteria</taxon>
        <taxon>Thermotogati</taxon>
        <taxon>Deinococcota</taxon>
        <taxon>Deinococci</taxon>
        <taxon>Thermales</taxon>
        <taxon>Thermaceae</taxon>
        <taxon>Thermus</taxon>
    </lineage>
</organism>
<name>A0A831UHJ0_9DEIN</name>
<protein>
    <submittedName>
        <fullName evidence="1">Sulfide dehydrogenase</fullName>
    </submittedName>
</protein>
<dbReference type="GO" id="GO:0020037">
    <property type="term" value="F:heme binding"/>
    <property type="evidence" value="ECO:0007669"/>
    <property type="project" value="InterPro"/>
</dbReference>
<reference evidence="1" key="1">
    <citation type="journal article" date="2020" name="mSystems">
        <title>Genome- and Community-Level Interaction Insights into Carbon Utilization and Element Cycling Functions of Hydrothermarchaeota in Hydrothermal Sediment.</title>
        <authorList>
            <person name="Zhou Z."/>
            <person name="Liu Y."/>
            <person name="Xu W."/>
            <person name="Pan J."/>
            <person name="Luo Z.H."/>
            <person name="Li M."/>
        </authorList>
    </citation>
    <scope>NUCLEOTIDE SEQUENCE [LARGE SCALE GENOMIC DNA]</scope>
    <source>
        <strain evidence="1">SpSt-189</strain>
    </source>
</reference>
<dbReference type="GO" id="GO:0009055">
    <property type="term" value="F:electron transfer activity"/>
    <property type="evidence" value="ECO:0007669"/>
    <property type="project" value="InterPro"/>
</dbReference>
<dbReference type="EMBL" id="DSHZ01000340">
    <property type="protein sequence ID" value="HEO42613.1"/>
    <property type="molecule type" value="Genomic_DNA"/>
</dbReference>
<dbReference type="AlphaFoldDB" id="A0A831UHJ0"/>
<proteinExistence type="predicted"/>